<evidence type="ECO:0000259" key="7">
    <source>
        <dbReference type="Pfam" id="PF12698"/>
    </source>
</evidence>
<name>A0A679FT61_9BACL</name>
<feature type="transmembrane region" description="Helical" evidence="6">
    <location>
        <begin position="343"/>
        <end position="362"/>
    </location>
</feature>
<reference evidence="9" key="1">
    <citation type="journal article" date="2020" name="Microbiol. Resour. Announc.">
        <title>Complete Genome Sequence of Geobacillus sp. Strain E55-1, Isolated from Mine Geyser in Japan.</title>
        <authorList>
            <person name="Miyazaki K."/>
            <person name="Hase E."/>
            <person name="Tokito N."/>
        </authorList>
    </citation>
    <scope>NUCLEOTIDE SEQUENCE [LARGE SCALE GENOMIC DNA]</scope>
    <source>
        <strain evidence="9">E55-1</strain>
    </source>
</reference>
<protein>
    <submittedName>
        <fullName evidence="8">ABC transporter permease</fullName>
    </submittedName>
</protein>
<evidence type="ECO:0000256" key="3">
    <source>
        <dbReference type="ARBA" id="ARBA00022692"/>
    </source>
</evidence>
<dbReference type="Pfam" id="PF12698">
    <property type="entry name" value="ABC2_membrane_3"/>
    <property type="match status" value="1"/>
</dbReference>
<evidence type="ECO:0000313" key="9">
    <source>
        <dbReference type="Proteomes" id="UP000501421"/>
    </source>
</evidence>
<dbReference type="AlphaFoldDB" id="A0A679FT61"/>
<evidence type="ECO:0000256" key="1">
    <source>
        <dbReference type="ARBA" id="ARBA00004651"/>
    </source>
</evidence>
<keyword evidence="4 6" id="KW-1133">Transmembrane helix</keyword>
<keyword evidence="3 6" id="KW-0812">Transmembrane</keyword>
<evidence type="ECO:0000256" key="6">
    <source>
        <dbReference type="SAM" id="Phobius"/>
    </source>
</evidence>
<comment type="subcellular location">
    <subcellularLocation>
        <location evidence="1">Cell membrane</location>
        <topology evidence="1">Multi-pass membrane protein</topology>
    </subcellularLocation>
</comment>
<dbReference type="EMBL" id="AP022557">
    <property type="protein sequence ID" value="BBW98249.1"/>
    <property type="molecule type" value="Genomic_DNA"/>
</dbReference>
<dbReference type="InterPro" id="IPR013525">
    <property type="entry name" value="ABC2_TM"/>
</dbReference>
<keyword evidence="2" id="KW-1003">Cell membrane</keyword>
<keyword evidence="5 6" id="KW-0472">Membrane</keyword>
<feature type="domain" description="ABC-2 type transporter transmembrane" evidence="7">
    <location>
        <begin position="19"/>
        <end position="358"/>
    </location>
</feature>
<feature type="transmembrane region" description="Helical" evidence="6">
    <location>
        <begin position="21"/>
        <end position="43"/>
    </location>
</feature>
<dbReference type="PANTHER" id="PTHR30294">
    <property type="entry name" value="MEMBRANE COMPONENT OF ABC TRANSPORTER YHHJ-RELATED"/>
    <property type="match status" value="1"/>
</dbReference>
<evidence type="ECO:0000256" key="5">
    <source>
        <dbReference type="ARBA" id="ARBA00023136"/>
    </source>
</evidence>
<dbReference type="GO" id="GO:0005886">
    <property type="term" value="C:plasma membrane"/>
    <property type="evidence" value="ECO:0007669"/>
    <property type="project" value="UniProtKB-SubCell"/>
</dbReference>
<keyword evidence="9" id="KW-1185">Reference proteome</keyword>
<organism evidence="8 9">
    <name type="scientific">Geobacillus subterraneus</name>
    <dbReference type="NCBI Taxonomy" id="129338"/>
    <lineage>
        <taxon>Bacteria</taxon>
        <taxon>Bacillati</taxon>
        <taxon>Bacillota</taxon>
        <taxon>Bacilli</taxon>
        <taxon>Bacillales</taxon>
        <taxon>Anoxybacillaceae</taxon>
        <taxon>Geobacillus</taxon>
    </lineage>
</organism>
<feature type="transmembrane region" description="Helical" evidence="6">
    <location>
        <begin position="178"/>
        <end position="199"/>
    </location>
</feature>
<sequence>MNIVRIAVKEIKSDFRDARTLFFMLLFPIVLMFILGTALSHAFQWTISVGEVRVFYKDQTAGQLSASIHAMAQEAKKAHINFQKVPDDMNGKQAVQDGKADGYVEIGLHGVELYTNEHNKVKGRIVQGVMAAFVGQYQLAMAVSQGQPGSFQPNRNPHGEYIQERSLRSKRKPGAMDYYAVAMTTMIALYSALPGSSLLRGERTRKTADRLLAAPVRKSEIFIGKLAGNIVANFLCVAVVILFSKLVFHAYWGRHLSLVYLLLLTEVVLAISFGLGMSYLARTEGAARTIAMILIQLVSFFGGAYFPIDETKWFAHLSPLSWMNETIFKMVYANDVSSVVPTMLLNVGLAALFLLIAVASVARREGL</sequence>
<feature type="transmembrane region" description="Helical" evidence="6">
    <location>
        <begin position="226"/>
        <end position="252"/>
    </location>
</feature>
<evidence type="ECO:0000256" key="4">
    <source>
        <dbReference type="ARBA" id="ARBA00022989"/>
    </source>
</evidence>
<feature type="transmembrane region" description="Helical" evidence="6">
    <location>
        <begin position="258"/>
        <end position="277"/>
    </location>
</feature>
<accession>A0A679FT61</accession>
<dbReference type="PANTHER" id="PTHR30294:SF48">
    <property type="entry name" value="LINEARMYCIN RESISTANCE PERMEASE PROTEIN LNRM"/>
    <property type="match status" value="1"/>
</dbReference>
<feature type="transmembrane region" description="Helical" evidence="6">
    <location>
        <begin position="289"/>
        <end position="308"/>
    </location>
</feature>
<proteinExistence type="predicted"/>
<dbReference type="Proteomes" id="UP000501421">
    <property type="component" value="Chromosome"/>
</dbReference>
<gene>
    <name evidence="8" type="ORF">GsuE55_30820</name>
</gene>
<evidence type="ECO:0000313" key="8">
    <source>
        <dbReference type="EMBL" id="BBW98249.1"/>
    </source>
</evidence>
<evidence type="ECO:0000256" key="2">
    <source>
        <dbReference type="ARBA" id="ARBA00022475"/>
    </source>
</evidence>
<dbReference type="InterPro" id="IPR051449">
    <property type="entry name" value="ABC-2_transporter_component"/>
</dbReference>
<dbReference type="GO" id="GO:0140359">
    <property type="term" value="F:ABC-type transporter activity"/>
    <property type="evidence" value="ECO:0007669"/>
    <property type="project" value="InterPro"/>
</dbReference>